<accession>A0AAV3P871</accession>
<gene>
    <name evidence="2" type="ORF">LIER_44075</name>
</gene>
<sequence>MVKTRSEEALNEGGGNYLSIEKVMKKKKKRKSSSPEDETSNMVASNLDPSLMVRVPLDKRVNVDGVLDKNLQLEVEKWNEIDPSFAGIGSCDSPAGNDGA</sequence>
<evidence type="ECO:0000313" key="3">
    <source>
        <dbReference type="Proteomes" id="UP001454036"/>
    </source>
</evidence>
<dbReference type="EMBL" id="BAABME010046606">
    <property type="protein sequence ID" value="GAA0146450.1"/>
    <property type="molecule type" value="Genomic_DNA"/>
</dbReference>
<comment type="caution">
    <text evidence="2">The sequence shown here is derived from an EMBL/GenBank/DDBJ whole genome shotgun (WGS) entry which is preliminary data.</text>
</comment>
<evidence type="ECO:0000256" key="1">
    <source>
        <dbReference type="SAM" id="MobiDB-lite"/>
    </source>
</evidence>
<dbReference type="AlphaFoldDB" id="A0AAV3P871"/>
<protein>
    <submittedName>
        <fullName evidence="2">Uncharacterized protein</fullName>
    </submittedName>
</protein>
<evidence type="ECO:0000313" key="2">
    <source>
        <dbReference type="EMBL" id="GAA0146450.1"/>
    </source>
</evidence>
<dbReference type="Proteomes" id="UP001454036">
    <property type="component" value="Unassembled WGS sequence"/>
</dbReference>
<feature type="region of interest" description="Disordered" evidence="1">
    <location>
        <begin position="1"/>
        <end position="45"/>
    </location>
</feature>
<reference evidence="2 3" key="1">
    <citation type="submission" date="2024-01" db="EMBL/GenBank/DDBJ databases">
        <title>The complete chloroplast genome sequence of Lithospermum erythrorhizon: insights into the phylogenetic relationship among Boraginaceae species and the maternal lineages of purple gromwells.</title>
        <authorList>
            <person name="Okada T."/>
            <person name="Watanabe K."/>
        </authorList>
    </citation>
    <scope>NUCLEOTIDE SEQUENCE [LARGE SCALE GENOMIC DNA]</scope>
</reference>
<keyword evidence="3" id="KW-1185">Reference proteome</keyword>
<proteinExistence type="predicted"/>
<name>A0AAV3P871_LITER</name>
<organism evidence="2 3">
    <name type="scientific">Lithospermum erythrorhizon</name>
    <name type="common">Purple gromwell</name>
    <name type="synonym">Lithospermum officinale var. erythrorhizon</name>
    <dbReference type="NCBI Taxonomy" id="34254"/>
    <lineage>
        <taxon>Eukaryota</taxon>
        <taxon>Viridiplantae</taxon>
        <taxon>Streptophyta</taxon>
        <taxon>Embryophyta</taxon>
        <taxon>Tracheophyta</taxon>
        <taxon>Spermatophyta</taxon>
        <taxon>Magnoliopsida</taxon>
        <taxon>eudicotyledons</taxon>
        <taxon>Gunneridae</taxon>
        <taxon>Pentapetalae</taxon>
        <taxon>asterids</taxon>
        <taxon>lamiids</taxon>
        <taxon>Boraginales</taxon>
        <taxon>Boraginaceae</taxon>
        <taxon>Boraginoideae</taxon>
        <taxon>Lithospermeae</taxon>
        <taxon>Lithospermum</taxon>
    </lineage>
</organism>